<gene>
    <name evidence="2" type="ORF">ACEG43_09020</name>
</gene>
<evidence type="ECO:0000256" key="1">
    <source>
        <dbReference type="SAM" id="Phobius"/>
    </source>
</evidence>
<accession>A0ABV4SD11</accession>
<sequence length="116" mass="11570">MLAGVAAAVAGVGAVLALADITSPLRGPLTLFFLLAAPGAAIASALRGLDPWGRWIAAVAGAVALDLLVAEAMLATHRWSVTGGVVTIAAISVVGLLAPMVPARRLLGRAPGRRDS</sequence>
<keyword evidence="3" id="KW-1185">Reference proteome</keyword>
<keyword evidence="1" id="KW-0812">Transmembrane</keyword>
<feature type="transmembrane region" description="Helical" evidence="1">
    <location>
        <begin position="29"/>
        <end position="49"/>
    </location>
</feature>
<reference evidence="2 3" key="1">
    <citation type="submission" date="2024-08" db="EMBL/GenBank/DDBJ databases">
        <title>Genome sequence of Streptomyces aureus CACIA-1.46HGO.</title>
        <authorList>
            <person name="Evangelista-Martinez Z."/>
        </authorList>
    </citation>
    <scope>NUCLEOTIDE SEQUENCE [LARGE SCALE GENOMIC DNA]</scope>
    <source>
        <strain evidence="2 3">CACIA-1.46HGO</strain>
    </source>
</reference>
<dbReference type="EMBL" id="JBGOSP010000004">
    <property type="protein sequence ID" value="MFA3836316.1"/>
    <property type="molecule type" value="Genomic_DNA"/>
</dbReference>
<feature type="transmembrane region" description="Helical" evidence="1">
    <location>
        <begin position="81"/>
        <end position="101"/>
    </location>
</feature>
<organism evidence="2 3">
    <name type="scientific">Streptomyces aureus</name>
    <dbReference type="NCBI Taxonomy" id="193461"/>
    <lineage>
        <taxon>Bacteria</taxon>
        <taxon>Bacillati</taxon>
        <taxon>Actinomycetota</taxon>
        <taxon>Actinomycetes</taxon>
        <taxon>Kitasatosporales</taxon>
        <taxon>Streptomycetaceae</taxon>
        <taxon>Streptomyces</taxon>
    </lineage>
</organism>
<dbReference type="Proteomes" id="UP001571476">
    <property type="component" value="Unassembled WGS sequence"/>
</dbReference>
<evidence type="ECO:0000313" key="2">
    <source>
        <dbReference type="EMBL" id="MFA3836316.1"/>
    </source>
</evidence>
<dbReference type="RefSeq" id="WP_372562147.1">
    <property type="nucleotide sequence ID" value="NZ_JBGOSP010000004.1"/>
</dbReference>
<comment type="caution">
    <text evidence="2">The sequence shown here is derived from an EMBL/GenBank/DDBJ whole genome shotgun (WGS) entry which is preliminary data.</text>
</comment>
<keyword evidence="1" id="KW-1133">Transmembrane helix</keyword>
<evidence type="ECO:0008006" key="4">
    <source>
        <dbReference type="Google" id="ProtNLM"/>
    </source>
</evidence>
<name>A0ABV4SD11_9ACTN</name>
<feature type="transmembrane region" description="Helical" evidence="1">
    <location>
        <begin position="56"/>
        <end position="75"/>
    </location>
</feature>
<evidence type="ECO:0000313" key="3">
    <source>
        <dbReference type="Proteomes" id="UP001571476"/>
    </source>
</evidence>
<protein>
    <recommendedName>
        <fullName evidence="4">Integral membrane protein</fullName>
    </recommendedName>
</protein>
<proteinExistence type="predicted"/>
<keyword evidence="1" id="KW-0472">Membrane</keyword>